<keyword evidence="3" id="KW-1185">Reference proteome</keyword>
<accession>A0A834P147</accession>
<name>A0A834P147_VESPE</name>
<dbReference type="Proteomes" id="UP000600918">
    <property type="component" value="Unassembled WGS sequence"/>
</dbReference>
<protein>
    <submittedName>
        <fullName evidence="2">Uncharacterized protein</fullName>
    </submittedName>
</protein>
<reference evidence="2" key="1">
    <citation type="journal article" date="2020" name="G3 (Bethesda)">
        <title>High-Quality Assemblies for Three Invasive Social Wasps from the &lt;i&gt;Vespula&lt;/i&gt; Genus.</title>
        <authorList>
            <person name="Harrop T.W.R."/>
            <person name="Guhlin J."/>
            <person name="McLaughlin G.M."/>
            <person name="Permina E."/>
            <person name="Stockwell P."/>
            <person name="Gilligan J."/>
            <person name="Le Lec M.F."/>
            <person name="Gruber M.A.M."/>
            <person name="Quinn O."/>
            <person name="Lovegrove M."/>
            <person name="Duncan E.J."/>
            <person name="Remnant E.J."/>
            <person name="Van Eeckhoven J."/>
            <person name="Graham B."/>
            <person name="Knapp R.A."/>
            <person name="Langford K.W."/>
            <person name="Kronenberg Z."/>
            <person name="Press M.O."/>
            <person name="Eacker S.M."/>
            <person name="Wilson-Rankin E.E."/>
            <person name="Purcell J."/>
            <person name="Lester P.J."/>
            <person name="Dearden P.K."/>
        </authorList>
    </citation>
    <scope>NUCLEOTIDE SEQUENCE</scope>
    <source>
        <strain evidence="2">Volc-1</strain>
    </source>
</reference>
<feature type="compositionally biased region" description="Acidic residues" evidence="1">
    <location>
        <begin position="21"/>
        <end position="31"/>
    </location>
</feature>
<evidence type="ECO:0000256" key="1">
    <source>
        <dbReference type="SAM" id="MobiDB-lite"/>
    </source>
</evidence>
<evidence type="ECO:0000313" key="3">
    <source>
        <dbReference type="Proteomes" id="UP000600918"/>
    </source>
</evidence>
<feature type="region of interest" description="Disordered" evidence="1">
    <location>
        <begin position="17"/>
        <end position="39"/>
    </location>
</feature>
<evidence type="ECO:0000313" key="2">
    <source>
        <dbReference type="EMBL" id="KAF7423477.1"/>
    </source>
</evidence>
<proteinExistence type="predicted"/>
<sequence>MRPDYVTISRRPYVKLSIKDDNDDDDDDDDTSRDMEFHDQPNILRNLSLSIFEEGQDVSMFENHLRPTAWHGP</sequence>
<dbReference type="AlphaFoldDB" id="A0A834P147"/>
<comment type="caution">
    <text evidence="2">The sequence shown here is derived from an EMBL/GenBank/DDBJ whole genome shotgun (WGS) entry which is preliminary data.</text>
</comment>
<organism evidence="2 3">
    <name type="scientific">Vespula pensylvanica</name>
    <name type="common">Western yellow jacket</name>
    <name type="synonym">Wasp</name>
    <dbReference type="NCBI Taxonomy" id="30213"/>
    <lineage>
        <taxon>Eukaryota</taxon>
        <taxon>Metazoa</taxon>
        <taxon>Ecdysozoa</taxon>
        <taxon>Arthropoda</taxon>
        <taxon>Hexapoda</taxon>
        <taxon>Insecta</taxon>
        <taxon>Pterygota</taxon>
        <taxon>Neoptera</taxon>
        <taxon>Endopterygota</taxon>
        <taxon>Hymenoptera</taxon>
        <taxon>Apocrita</taxon>
        <taxon>Aculeata</taxon>
        <taxon>Vespoidea</taxon>
        <taxon>Vespidae</taxon>
        <taxon>Vespinae</taxon>
        <taxon>Vespula</taxon>
    </lineage>
</organism>
<dbReference type="EMBL" id="JACSDY010000007">
    <property type="protein sequence ID" value="KAF7423477.1"/>
    <property type="molecule type" value="Genomic_DNA"/>
</dbReference>
<gene>
    <name evidence="2" type="ORF">H0235_008760</name>
</gene>